<name>A0A2K3MPK3_TRIPR</name>
<dbReference type="InterPro" id="IPR036576">
    <property type="entry name" value="WRKY_dom_sf"/>
</dbReference>
<dbReference type="FunFam" id="2.20.25.80:FF:000002">
    <property type="entry name" value="probable WRKY transcription factor 31"/>
    <property type="match status" value="1"/>
</dbReference>
<evidence type="ECO:0000256" key="3">
    <source>
        <dbReference type="ARBA" id="ARBA00023125"/>
    </source>
</evidence>
<feature type="compositionally biased region" description="Acidic residues" evidence="7">
    <location>
        <begin position="14"/>
        <end position="23"/>
    </location>
</feature>
<evidence type="ECO:0000256" key="6">
    <source>
        <dbReference type="SAM" id="Coils"/>
    </source>
</evidence>
<dbReference type="PROSITE" id="PS50811">
    <property type="entry name" value="WRKY"/>
    <property type="match status" value="1"/>
</dbReference>
<dbReference type="Gene3D" id="2.20.25.80">
    <property type="entry name" value="WRKY domain"/>
    <property type="match status" value="1"/>
</dbReference>
<evidence type="ECO:0000313" key="9">
    <source>
        <dbReference type="EMBL" id="PNX92748.1"/>
    </source>
</evidence>
<feature type="compositionally biased region" description="Basic and acidic residues" evidence="7">
    <location>
        <begin position="155"/>
        <end position="171"/>
    </location>
</feature>
<evidence type="ECO:0000256" key="7">
    <source>
        <dbReference type="SAM" id="MobiDB-lite"/>
    </source>
</evidence>
<feature type="domain" description="WRKY" evidence="8">
    <location>
        <begin position="258"/>
        <end position="324"/>
    </location>
</feature>
<dbReference type="InterPro" id="IPR003657">
    <property type="entry name" value="WRKY_dom"/>
</dbReference>
<keyword evidence="3" id="KW-0238">DNA-binding</keyword>
<keyword evidence="2" id="KW-0805">Transcription regulation</keyword>
<dbReference type="GO" id="GO:0043565">
    <property type="term" value="F:sequence-specific DNA binding"/>
    <property type="evidence" value="ECO:0007669"/>
    <property type="project" value="InterPro"/>
</dbReference>
<feature type="compositionally biased region" description="Polar residues" evidence="7">
    <location>
        <begin position="188"/>
        <end position="206"/>
    </location>
</feature>
<dbReference type="PANTHER" id="PTHR31429">
    <property type="entry name" value="WRKY TRANSCRIPTION FACTOR 36-RELATED"/>
    <property type="match status" value="1"/>
</dbReference>
<proteinExistence type="predicted"/>
<accession>A0A2K3MPK3</accession>
<feature type="region of interest" description="Disordered" evidence="7">
    <location>
        <begin position="474"/>
        <end position="496"/>
    </location>
</feature>
<keyword evidence="5" id="KW-0539">Nucleus</keyword>
<dbReference type="Proteomes" id="UP000236291">
    <property type="component" value="Unassembled WGS sequence"/>
</dbReference>
<dbReference type="SMR" id="A0A2K3MPK3"/>
<dbReference type="GO" id="GO:0005634">
    <property type="term" value="C:nucleus"/>
    <property type="evidence" value="ECO:0007669"/>
    <property type="project" value="UniProtKB-SubCell"/>
</dbReference>
<evidence type="ECO:0000259" key="8">
    <source>
        <dbReference type="PROSITE" id="PS50811"/>
    </source>
</evidence>
<dbReference type="SMART" id="SM00774">
    <property type="entry name" value="WRKY"/>
    <property type="match status" value="1"/>
</dbReference>
<feature type="coiled-coil region" evidence="6">
    <location>
        <begin position="103"/>
        <end position="137"/>
    </location>
</feature>
<feature type="region of interest" description="Disordered" evidence="7">
    <location>
        <begin position="151"/>
        <end position="220"/>
    </location>
</feature>
<dbReference type="Gramene" id="Tp57577_TGAC_v2_mRNA38291">
    <property type="protein sequence ID" value="Tp57577_TGAC_v2_mRNA38291"/>
    <property type="gene ID" value="Tp57577_TGAC_v2_gene37053"/>
</dbReference>
<dbReference type="GO" id="GO:0003700">
    <property type="term" value="F:DNA-binding transcription factor activity"/>
    <property type="evidence" value="ECO:0007669"/>
    <property type="project" value="InterPro"/>
</dbReference>
<reference evidence="9 10" key="2">
    <citation type="journal article" date="2017" name="Front. Plant Sci.">
        <title>Gene Classification and Mining of Molecular Markers Useful in Red Clover (Trifolium pratense) Breeding.</title>
        <authorList>
            <person name="Istvanek J."/>
            <person name="Dluhosova J."/>
            <person name="Dluhos P."/>
            <person name="Patkova L."/>
            <person name="Nedelnik J."/>
            <person name="Repkova J."/>
        </authorList>
    </citation>
    <scope>NUCLEOTIDE SEQUENCE [LARGE SCALE GENOMIC DNA]</scope>
    <source>
        <strain evidence="10">cv. Tatra</strain>
        <tissue evidence="9">Young leaves</tissue>
    </source>
</reference>
<evidence type="ECO:0000256" key="2">
    <source>
        <dbReference type="ARBA" id="ARBA00023015"/>
    </source>
</evidence>
<comment type="caution">
    <text evidence="9">The sequence shown here is derived from an EMBL/GenBank/DDBJ whole genome shotgun (WGS) entry which is preliminary data.</text>
</comment>
<keyword evidence="4" id="KW-0804">Transcription</keyword>
<organism evidence="9 10">
    <name type="scientific">Trifolium pratense</name>
    <name type="common">Red clover</name>
    <dbReference type="NCBI Taxonomy" id="57577"/>
    <lineage>
        <taxon>Eukaryota</taxon>
        <taxon>Viridiplantae</taxon>
        <taxon>Streptophyta</taxon>
        <taxon>Embryophyta</taxon>
        <taxon>Tracheophyta</taxon>
        <taxon>Spermatophyta</taxon>
        <taxon>Magnoliopsida</taxon>
        <taxon>eudicotyledons</taxon>
        <taxon>Gunneridae</taxon>
        <taxon>Pentapetalae</taxon>
        <taxon>rosids</taxon>
        <taxon>fabids</taxon>
        <taxon>Fabales</taxon>
        <taxon>Fabaceae</taxon>
        <taxon>Papilionoideae</taxon>
        <taxon>50 kb inversion clade</taxon>
        <taxon>NPAAA clade</taxon>
        <taxon>Hologalegina</taxon>
        <taxon>IRL clade</taxon>
        <taxon>Trifolieae</taxon>
        <taxon>Trifolium</taxon>
    </lineage>
</organism>
<dbReference type="InterPro" id="IPR044810">
    <property type="entry name" value="WRKY_plant"/>
</dbReference>
<dbReference type="Pfam" id="PF03106">
    <property type="entry name" value="WRKY"/>
    <property type="match status" value="1"/>
</dbReference>
<dbReference type="AlphaFoldDB" id="A0A2K3MPK3"/>
<evidence type="ECO:0000313" key="10">
    <source>
        <dbReference type="Proteomes" id="UP000236291"/>
    </source>
</evidence>
<dbReference type="PANTHER" id="PTHR31429:SF59">
    <property type="entry name" value="WRKY TRANSCRIPTION FACTOR 47-RELATED"/>
    <property type="match status" value="1"/>
</dbReference>
<evidence type="ECO:0000256" key="1">
    <source>
        <dbReference type="ARBA" id="ARBA00004123"/>
    </source>
</evidence>
<evidence type="ECO:0000256" key="4">
    <source>
        <dbReference type="ARBA" id="ARBA00023163"/>
    </source>
</evidence>
<dbReference type="SUPFAM" id="SSF118290">
    <property type="entry name" value="WRKY DNA-binding domain"/>
    <property type="match status" value="1"/>
</dbReference>
<gene>
    <name evidence="9" type="ORF">L195_g015889</name>
</gene>
<dbReference type="EMBL" id="ASHM01010869">
    <property type="protein sequence ID" value="PNX92748.1"/>
    <property type="molecule type" value="Genomic_DNA"/>
</dbReference>
<keyword evidence="6" id="KW-0175">Coiled coil</keyword>
<protein>
    <submittedName>
        <fullName evidence="9">WRKY transcription factor 6-like protein</fullName>
    </submittedName>
</protein>
<sequence>MLTFPMNLMTNWSDDNENDNDNDGDQRRINRVIVDEVDFFSDRNDKSSSPDDDVSMKINNEIYDPHCNLAADHVNTGLQLLISNTGSDQSMVEDVSSINAEEKRAKTAQVEQLQEELRFKNEENQKLKEMLNTMRSSHTNLQMRYVSLMQQKQNQTEHDQVVRGKSEEKGDSVVARKFTSGTAEVDDQQVSNSCNSDEKTQTSTPQNKRKLETDPDSSELVQAWDPIKRPILNPPNAADQSAAEATMRKARVSVRARSEAHMINDGCQWRKYGQKMAKGNPCPRAYYRCTMAMGCPVRKQVQRCAEDRTILITTYEGTHSHPLPPAAVAMASTTAAAATVLLSGSMSSADGVINPNILARILPNCSSSMATLSASAPFPTVTLDLTRDATDNNQNSHSQFQLGQPQNFGSGQLPQVIAQALYNTSKFSGLQLSQDVGGSSQLNHTQQASSLSAAITSDPNFTAALAAAISSIIGASPPNNNNNNNPNIINSTTYNQ</sequence>
<evidence type="ECO:0000256" key="5">
    <source>
        <dbReference type="ARBA" id="ARBA00023242"/>
    </source>
</evidence>
<reference evidence="9 10" key="1">
    <citation type="journal article" date="2014" name="Am. J. Bot.">
        <title>Genome assembly and annotation for red clover (Trifolium pratense; Fabaceae).</title>
        <authorList>
            <person name="Istvanek J."/>
            <person name="Jaros M."/>
            <person name="Krenek A."/>
            <person name="Repkova J."/>
        </authorList>
    </citation>
    <scope>NUCLEOTIDE SEQUENCE [LARGE SCALE GENOMIC DNA]</scope>
    <source>
        <strain evidence="10">cv. Tatra</strain>
        <tissue evidence="9">Young leaves</tissue>
    </source>
</reference>
<comment type="subcellular location">
    <subcellularLocation>
        <location evidence="1">Nucleus</location>
    </subcellularLocation>
</comment>
<feature type="region of interest" description="Disordered" evidence="7">
    <location>
        <begin position="1"/>
        <end position="28"/>
    </location>
</feature>